<dbReference type="EMBL" id="LT934116">
    <property type="protein sequence ID" value="VAH73466.1"/>
    <property type="molecule type" value="Genomic_DNA"/>
</dbReference>
<dbReference type="AlphaFoldDB" id="A0A9R1Q9M6"/>
<feature type="compositionally biased region" description="Pro residues" evidence="1">
    <location>
        <begin position="38"/>
        <end position="51"/>
    </location>
</feature>
<keyword evidence="3" id="KW-1185">Reference proteome</keyword>
<evidence type="ECO:0000313" key="3">
    <source>
        <dbReference type="Proteomes" id="UP000324705"/>
    </source>
</evidence>
<proteinExistence type="predicted"/>
<gene>
    <name evidence="2" type="ORF">TRITD_3Bv1G042220</name>
</gene>
<evidence type="ECO:0000313" key="2">
    <source>
        <dbReference type="EMBL" id="VAH73466.1"/>
    </source>
</evidence>
<dbReference type="Gramene" id="TRITD3Bv1G042220.1">
    <property type="protein sequence ID" value="TRITD3Bv1G042220.1"/>
    <property type="gene ID" value="TRITD3Bv1G042220"/>
</dbReference>
<name>A0A9R1Q9M6_TRITD</name>
<accession>A0A9R1Q9M6</accession>
<sequence length="225" mass="24670">MPKRTMGGRADVGADAMVSPTPEQVAPPPEQVTCLPRHLPPLPRHLPPLPQPVVNVNGDDNEEEVAALAPQTEQVSPLPRVTPPVPEPVVVGDVNKENPQPGIRLPRLLPPLPPPMVVADENEEEVFPGQYKANKVLSDDVDSDQETQRIFRRQKLRQLESGELEKAVRPRFGNGYGCPFYNKVMKGDLSSTINHAVGTSQGSIKNGYAFTVKHAAYADYLIRLL</sequence>
<protein>
    <submittedName>
        <fullName evidence="2">Uncharacterized protein</fullName>
    </submittedName>
</protein>
<feature type="region of interest" description="Disordered" evidence="1">
    <location>
        <begin position="1"/>
        <end position="57"/>
    </location>
</feature>
<organism evidence="2 3">
    <name type="scientific">Triticum turgidum subsp. durum</name>
    <name type="common">Durum wheat</name>
    <name type="synonym">Triticum durum</name>
    <dbReference type="NCBI Taxonomy" id="4567"/>
    <lineage>
        <taxon>Eukaryota</taxon>
        <taxon>Viridiplantae</taxon>
        <taxon>Streptophyta</taxon>
        <taxon>Embryophyta</taxon>
        <taxon>Tracheophyta</taxon>
        <taxon>Spermatophyta</taxon>
        <taxon>Magnoliopsida</taxon>
        <taxon>Liliopsida</taxon>
        <taxon>Poales</taxon>
        <taxon>Poaceae</taxon>
        <taxon>BOP clade</taxon>
        <taxon>Pooideae</taxon>
        <taxon>Triticodae</taxon>
        <taxon>Triticeae</taxon>
        <taxon>Triticinae</taxon>
        <taxon>Triticum</taxon>
    </lineage>
</organism>
<evidence type="ECO:0000256" key="1">
    <source>
        <dbReference type="SAM" id="MobiDB-lite"/>
    </source>
</evidence>
<dbReference type="Proteomes" id="UP000324705">
    <property type="component" value="Chromosome 3B"/>
</dbReference>
<reference evidence="2 3" key="1">
    <citation type="submission" date="2017-09" db="EMBL/GenBank/DDBJ databases">
        <authorList>
            <consortium name="International Durum Wheat Genome Sequencing Consortium (IDWGSC)"/>
            <person name="Milanesi L."/>
        </authorList>
    </citation>
    <scope>NUCLEOTIDE SEQUENCE [LARGE SCALE GENOMIC DNA]</scope>
    <source>
        <strain evidence="3">cv. Svevo</strain>
    </source>
</reference>